<comment type="caution">
    <text evidence="1">The sequence shown here is derived from an EMBL/GenBank/DDBJ whole genome shotgun (WGS) entry which is preliminary data.</text>
</comment>
<evidence type="ECO:0000313" key="1">
    <source>
        <dbReference type="EMBL" id="GBL75885.1"/>
    </source>
</evidence>
<protein>
    <submittedName>
        <fullName evidence="1">Uncharacterized protein</fullName>
    </submittedName>
</protein>
<accession>A0A4Y2A956</accession>
<sequence>MLGLNCVVNLTNFHLYMDGRKDDTLVVDLVHSKGFRRVKKEEHYSLIQEPGSVYNGLVTPTSGSSGDIIISIISYLSGRDICLEKLVVIRSDGIAVNTGWKNGLFHRIEIHLRKPLKWAIYLLHFNELPFLHMFQYLDGKSTGTKSLRGPICEKLSGCEIRPVIGFKSIDCQIPTIDRSKLSISNI</sequence>
<proteinExistence type="predicted"/>
<dbReference type="EMBL" id="BGPR01000009">
    <property type="protein sequence ID" value="GBL75885.1"/>
    <property type="molecule type" value="Genomic_DNA"/>
</dbReference>
<name>A0A4Y2A956_ARAVE</name>
<evidence type="ECO:0000313" key="2">
    <source>
        <dbReference type="Proteomes" id="UP000499080"/>
    </source>
</evidence>
<organism evidence="1 2">
    <name type="scientific">Araneus ventricosus</name>
    <name type="common">Orbweaver spider</name>
    <name type="synonym">Epeira ventricosa</name>
    <dbReference type="NCBI Taxonomy" id="182803"/>
    <lineage>
        <taxon>Eukaryota</taxon>
        <taxon>Metazoa</taxon>
        <taxon>Ecdysozoa</taxon>
        <taxon>Arthropoda</taxon>
        <taxon>Chelicerata</taxon>
        <taxon>Arachnida</taxon>
        <taxon>Araneae</taxon>
        <taxon>Araneomorphae</taxon>
        <taxon>Entelegynae</taxon>
        <taxon>Araneoidea</taxon>
        <taxon>Araneidae</taxon>
        <taxon>Araneus</taxon>
    </lineage>
</organism>
<gene>
    <name evidence="1" type="ORF">AVEN_234228_1</name>
</gene>
<reference evidence="1 2" key="1">
    <citation type="journal article" date="2019" name="Sci. Rep.">
        <title>Orb-weaving spider Araneus ventricosus genome elucidates the spidroin gene catalogue.</title>
        <authorList>
            <person name="Kono N."/>
            <person name="Nakamura H."/>
            <person name="Ohtoshi R."/>
            <person name="Moran D.A.P."/>
            <person name="Shinohara A."/>
            <person name="Yoshida Y."/>
            <person name="Fujiwara M."/>
            <person name="Mori M."/>
            <person name="Tomita M."/>
            <person name="Arakawa K."/>
        </authorList>
    </citation>
    <scope>NUCLEOTIDE SEQUENCE [LARGE SCALE GENOMIC DNA]</scope>
</reference>
<dbReference type="AlphaFoldDB" id="A0A4Y2A956"/>
<dbReference type="OrthoDB" id="6766867at2759"/>
<keyword evidence="2" id="KW-1185">Reference proteome</keyword>
<dbReference type="Proteomes" id="UP000499080">
    <property type="component" value="Unassembled WGS sequence"/>
</dbReference>